<organism evidence="1 2">
    <name type="scientific">Bacillus phage Bp8p-T</name>
    <dbReference type="NCBI Taxonomy" id="1445811"/>
    <lineage>
        <taxon>Viruses</taxon>
        <taxon>Duplodnaviria</taxon>
        <taxon>Heunggongvirae</taxon>
        <taxon>Uroviricota</taxon>
        <taxon>Caudoviricetes</taxon>
        <taxon>Herelleviridae</taxon>
        <taxon>Bastillevirinae</taxon>
        <taxon>Agatevirus</taxon>
        <taxon>Agatevirus Bp8pC</taxon>
    </lineage>
</organism>
<reference evidence="1 2" key="1">
    <citation type="journal article" date="2015" name="Appl. Environ. Microbiol.">
        <title>Effects of actin-like proteins encoded by two Bacillus pumilus phages on unstable lysogeny, revealed by genomic analysis.</title>
        <authorList>
            <person name="Yuan Y."/>
            <person name="Peng Q."/>
            <person name="Wu D."/>
            <person name="Kou Z."/>
            <person name="Wu Y."/>
            <person name="Liu P."/>
            <person name="Gao M."/>
        </authorList>
    </citation>
    <scope>NUCLEOTIDE SEQUENCE [LARGE SCALE GENOMIC DNA]</scope>
</reference>
<gene>
    <name evidence="1" type="ORF">Bp8pT_168</name>
</gene>
<dbReference type="Proteomes" id="UP000030233">
    <property type="component" value="Segment"/>
</dbReference>
<proteinExistence type="predicted"/>
<evidence type="ECO:0000313" key="2">
    <source>
        <dbReference type="Proteomes" id="UP000030233"/>
    </source>
</evidence>
<accession>A0A0A0PJC8</accession>
<name>A0A0A0PJC8_9CAUD</name>
<protein>
    <submittedName>
        <fullName evidence="1">Uncharacterized protein</fullName>
    </submittedName>
</protein>
<evidence type="ECO:0000313" key="1">
    <source>
        <dbReference type="EMBL" id="AHJ87809.1"/>
    </source>
</evidence>
<sequence>MLLRGCLEPYSYTEYIKVEISFPEEQVENTNKVKLDELLKGENING</sequence>
<dbReference type="EMBL" id="KJ010548">
    <property type="protein sequence ID" value="AHJ87809.1"/>
    <property type="molecule type" value="Genomic_DNA"/>
</dbReference>